<dbReference type="SUPFAM" id="SSF51726">
    <property type="entry name" value="UROD/MetE-like"/>
    <property type="match status" value="1"/>
</dbReference>
<dbReference type="EMBL" id="JADNRY010000013">
    <property type="protein sequence ID" value="KAF9074495.1"/>
    <property type="molecule type" value="Genomic_DNA"/>
</dbReference>
<proteinExistence type="predicted"/>
<accession>A0A9P5Q556</accession>
<gene>
    <name evidence="1" type="ORF">BDP27DRAFT_1214383</name>
</gene>
<dbReference type="OrthoDB" id="1053771at2759"/>
<dbReference type="Proteomes" id="UP000772434">
    <property type="component" value="Unassembled WGS sequence"/>
</dbReference>
<dbReference type="PANTHER" id="PTHR43844:SF2">
    <property type="entry name" value="SYNTHASE, VITAMIN-B12 INDEPENDENT, PUTATIVE (AFU_ORTHOLOGUE AFUA_3G12060)-RELATED"/>
    <property type="match status" value="1"/>
</dbReference>
<keyword evidence="2" id="KW-1185">Reference proteome</keyword>
<evidence type="ECO:0000313" key="2">
    <source>
        <dbReference type="Proteomes" id="UP000772434"/>
    </source>
</evidence>
<dbReference type="AlphaFoldDB" id="A0A9P5Q556"/>
<comment type="caution">
    <text evidence="1">The sequence shown here is derived from an EMBL/GenBank/DDBJ whole genome shotgun (WGS) entry which is preliminary data.</text>
</comment>
<dbReference type="InterPro" id="IPR038071">
    <property type="entry name" value="UROD/MetE-like_sf"/>
</dbReference>
<name>A0A9P5Q556_9AGAR</name>
<reference evidence="1" key="1">
    <citation type="submission" date="2020-11" db="EMBL/GenBank/DDBJ databases">
        <authorList>
            <consortium name="DOE Joint Genome Institute"/>
            <person name="Ahrendt S."/>
            <person name="Riley R."/>
            <person name="Andreopoulos W."/>
            <person name="Labutti K."/>
            <person name="Pangilinan J."/>
            <person name="Ruiz-Duenas F.J."/>
            <person name="Barrasa J.M."/>
            <person name="Sanchez-Garcia M."/>
            <person name="Camarero S."/>
            <person name="Miyauchi S."/>
            <person name="Serrano A."/>
            <person name="Linde D."/>
            <person name="Babiker R."/>
            <person name="Drula E."/>
            <person name="Ayuso-Fernandez I."/>
            <person name="Pacheco R."/>
            <person name="Padilla G."/>
            <person name="Ferreira P."/>
            <person name="Barriuso J."/>
            <person name="Kellner H."/>
            <person name="Castanera R."/>
            <person name="Alfaro M."/>
            <person name="Ramirez L."/>
            <person name="Pisabarro A.G."/>
            <person name="Kuo A."/>
            <person name="Tritt A."/>
            <person name="Lipzen A."/>
            <person name="He G."/>
            <person name="Yan M."/>
            <person name="Ng V."/>
            <person name="Cullen D."/>
            <person name="Martin F."/>
            <person name="Rosso M.-N."/>
            <person name="Henrissat B."/>
            <person name="Hibbett D."/>
            <person name="Martinez A.T."/>
            <person name="Grigoriev I.V."/>
        </authorList>
    </citation>
    <scope>NUCLEOTIDE SEQUENCE</scope>
    <source>
        <strain evidence="1">AH 40177</strain>
    </source>
</reference>
<dbReference type="Gene3D" id="3.20.20.210">
    <property type="match status" value="1"/>
</dbReference>
<organism evidence="1 2">
    <name type="scientific">Rhodocollybia butyracea</name>
    <dbReference type="NCBI Taxonomy" id="206335"/>
    <lineage>
        <taxon>Eukaryota</taxon>
        <taxon>Fungi</taxon>
        <taxon>Dikarya</taxon>
        <taxon>Basidiomycota</taxon>
        <taxon>Agaricomycotina</taxon>
        <taxon>Agaricomycetes</taxon>
        <taxon>Agaricomycetidae</taxon>
        <taxon>Agaricales</taxon>
        <taxon>Marasmiineae</taxon>
        <taxon>Omphalotaceae</taxon>
        <taxon>Rhodocollybia</taxon>
    </lineage>
</organism>
<sequence length="387" mass="42540">MSIPTEVVGSLPRPAYLQKAYADYDSGKISKDDLVKLQDKAAADSLSRMQGTGETFITDGEQRVSSFATYPILDSLGGTGLAETLSAGGQYFAFFDDGHNRQLPKLVRGPFRYKTYAWQNLQQSISQGGGYPMKQAVIAPSMLYLLYPLNESVKGYSRDQFNEDLVNECEKDIRGCFQAGAKRVSIDFTEGRLALKNDDRNPWTGARLLETFIELNNKVLDRFTPAERTNIGIHTCPGGDCDSVHSLEVPYHSLLSSLFKINAGYFLIQLASEAAETRASIYKEIGKHIRQNAKGVKQVAFVGVVNPLSPVVETPEQIAEALTEASRYIPVDQLGATDDCGFSPFSIDVKPKHGGNPDYARDIAFQKIAARVKGARMASVNIFGRNN</sequence>
<evidence type="ECO:0000313" key="1">
    <source>
        <dbReference type="EMBL" id="KAF9074495.1"/>
    </source>
</evidence>
<protein>
    <recommendedName>
        <fullName evidence="3">Methionine synthase</fullName>
    </recommendedName>
</protein>
<dbReference type="PANTHER" id="PTHR43844">
    <property type="entry name" value="METHIONINE SYNTHASE"/>
    <property type="match status" value="1"/>
</dbReference>
<evidence type="ECO:0008006" key="3">
    <source>
        <dbReference type="Google" id="ProtNLM"/>
    </source>
</evidence>